<dbReference type="PANTHER" id="PTHR36108">
    <property type="entry name" value="COLOSSIN-B-RELATED"/>
    <property type="match status" value="1"/>
</dbReference>
<evidence type="ECO:0000313" key="5">
    <source>
        <dbReference type="EMBL" id="PJZ83171.1"/>
    </source>
</evidence>
<comment type="similarity">
    <text evidence="1">Belongs to the serine-aspartate repeat-containing protein (SDr) family.</text>
</comment>
<evidence type="ECO:0000256" key="1">
    <source>
        <dbReference type="ARBA" id="ARBA00007257"/>
    </source>
</evidence>
<dbReference type="AlphaFoldDB" id="A0A2N0AFY8"/>
<evidence type="ECO:0000313" key="6">
    <source>
        <dbReference type="Proteomes" id="UP000232145"/>
    </source>
</evidence>
<evidence type="ECO:0000256" key="3">
    <source>
        <dbReference type="ARBA" id="ARBA00022729"/>
    </source>
</evidence>
<dbReference type="PROSITE" id="PS51257">
    <property type="entry name" value="PROKAR_LIPOPROTEIN"/>
    <property type="match status" value="1"/>
</dbReference>
<dbReference type="SUPFAM" id="SSF49478">
    <property type="entry name" value="Cna protein B-type domain"/>
    <property type="match status" value="1"/>
</dbReference>
<dbReference type="InterPro" id="IPR013784">
    <property type="entry name" value="Carb-bd-like_fold"/>
</dbReference>
<evidence type="ECO:0000256" key="2">
    <source>
        <dbReference type="ARBA" id="ARBA00022525"/>
    </source>
</evidence>
<gene>
    <name evidence="5" type="ORF">CH364_18005</name>
</gene>
<comment type="caution">
    <text evidence="5">The sequence shown here is derived from an EMBL/GenBank/DDBJ whole genome shotgun (WGS) entry which is preliminary data.</text>
</comment>
<dbReference type="Gene3D" id="2.60.40.10">
    <property type="entry name" value="Immunoglobulins"/>
    <property type="match status" value="1"/>
</dbReference>
<sequence>MRVRGIFTVLVLISLVFVGCSRKKKSMPFWFLLGAGGAVAGSSGGLDTPADSNGVPLPTPGDSTGVTDPDEVPGNNSEQEVPNHGPARVIGTIVPVVSGTPANVVCGNPGAPAAPGCIDLTLISVKIEVANGETNTLVASTYAESNGKFQFDLSDLPNNNYRVLINTGFGLNYTYQDFSYVFDPTQNPYTLVNVGNLLAERLYYGQGPAQFVGVVTSPGFSGGGVTIPAGPIAGITVSIIDANGNTVGTGVTNTNGSYAININPLPNGNYTVVYSGDSVEVSGQPFANTTEFIHFTFPGTNPNTVAIVDLGETSLPWKAATESDLHLTGNILNGAVVSDSTSVFTIKLKNEQGAILQSVQITGNGSFAIEGSYLSNGVYYLEVSNPVFYTVSQSFLFTASPNGGTKNINLVDPIYIVAKPSLVTGFVKDLSGNHVVGTVINVKPSANQAPSRLLYLKDDPILGNAIKLWIVEALSAVAGTNCSVNSTGSICSCAINPTASCLVANQGSVPWSYQTYGNKLYEINPTTKEVSFLAASGLWAYYISAPGFENYCGSNVSPCSSHPLQISLNGNNHNAGTISLTSIAARSQITGTISVRDAAPTANSVHSNQSGLYLVLLGNTASDGSALAHITTTSSGQFSFGGSSYVVTLPAVLPPPFTNDEAGRVGYALYQLGSGLATTLAQTPSVARANDNTASIDIIGGTEYNFRQSSYQLFVVDRVAPSYQVSYLTSTSLRVDTSSVATNQYMSSPALYNVNGTVMHSPRATVMGVVTDAISTQNISGATITLGRLVSGNFTADVHRDCSGGFDSPNCNVSATRTFGSDQVVGSISSQSNGGYSFPFLSPGSYQLRVEKNGITTYFPVEVGTGGGTVVVNTPVITNDGRGHLTGSVRTPGGFSFLGTYSLEIVDPNGGTLRPSVGVQPASIATGSTIFSNASQYTIFNINAGRWKVRFVSAGYQTVEGIVDIQADVTTNFDIITFVPGSQTSGSISGRALSALYNTGVCNLTTRIRPGVNVKSGPYAIDANGVTIPSAKTSTDGSYVIPSVPPGNYTLEVSGSGKRGDCTSISENYATTYRTVVSAGSETPANQNILVTPILADNEIRVVLSWGAKPRDLDSHLQYGNAANDQIVWNNKTPLGSGNGSLDYDITTGYGPETITVQGSIWNQPNRYYSIYNWSGEALMGVSGANVRIFKGSVGEVRNYSIAPNHSNRWWKIFCIAQDKSISDVGTAGCNASNFIERSMYSF</sequence>
<dbReference type="GO" id="GO:0030246">
    <property type="term" value="F:carbohydrate binding"/>
    <property type="evidence" value="ECO:0007669"/>
    <property type="project" value="InterPro"/>
</dbReference>
<feature type="region of interest" description="Disordered" evidence="4">
    <location>
        <begin position="44"/>
        <end position="85"/>
    </location>
</feature>
<evidence type="ECO:0000256" key="4">
    <source>
        <dbReference type="SAM" id="MobiDB-lite"/>
    </source>
</evidence>
<organism evidence="5 6">
    <name type="scientific">Leptospira harrisiae</name>
    <dbReference type="NCBI Taxonomy" id="2023189"/>
    <lineage>
        <taxon>Bacteria</taxon>
        <taxon>Pseudomonadati</taxon>
        <taxon>Spirochaetota</taxon>
        <taxon>Spirochaetia</taxon>
        <taxon>Leptospirales</taxon>
        <taxon>Leptospiraceae</taxon>
        <taxon>Leptospira</taxon>
    </lineage>
</organism>
<keyword evidence="3" id="KW-0732">Signal</keyword>
<proteinExistence type="inferred from homology"/>
<dbReference type="Proteomes" id="UP000232145">
    <property type="component" value="Unassembled WGS sequence"/>
</dbReference>
<reference evidence="5 6" key="1">
    <citation type="submission" date="2017-07" db="EMBL/GenBank/DDBJ databases">
        <title>Leptospira spp. isolated from tropical soils.</title>
        <authorList>
            <person name="Thibeaux R."/>
            <person name="Iraola G."/>
            <person name="Ferres I."/>
            <person name="Bierque E."/>
            <person name="Girault D."/>
            <person name="Soupe-Gilbert M.-E."/>
            <person name="Picardeau M."/>
            <person name="Goarant C."/>
        </authorList>
    </citation>
    <scope>NUCLEOTIDE SEQUENCE [LARGE SCALE GENOMIC DNA]</scope>
    <source>
        <strain evidence="5 6">FH2-B-A1</strain>
    </source>
</reference>
<protein>
    <submittedName>
        <fullName evidence="5">Cna protein B-type domain protein</fullName>
    </submittedName>
</protein>
<dbReference type="PANTHER" id="PTHR36108:SF13">
    <property type="entry name" value="COLOSSIN-B-RELATED"/>
    <property type="match status" value="1"/>
</dbReference>
<dbReference type="OrthoDB" id="6372180at2"/>
<accession>A0A2N0AFY8</accession>
<dbReference type="InterPro" id="IPR013783">
    <property type="entry name" value="Ig-like_fold"/>
</dbReference>
<dbReference type="Gene3D" id="2.60.40.1120">
    <property type="entry name" value="Carboxypeptidase-like, regulatory domain"/>
    <property type="match status" value="2"/>
</dbReference>
<dbReference type="RefSeq" id="WP_100744174.1">
    <property type="nucleotide sequence ID" value="NZ_NPDW01000002.1"/>
</dbReference>
<dbReference type="SUPFAM" id="SSF49452">
    <property type="entry name" value="Starch-binding domain-like"/>
    <property type="match status" value="2"/>
</dbReference>
<keyword evidence="6" id="KW-1185">Reference proteome</keyword>
<keyword evidence="2" id="KW-0964">Secreted</keyword>
<name>A0A2N0AFY8_9LEPT</name>
<dbReference type="EMBL" id="NPDX01000007">
    <property type="protein sequence ID" value="PJZ83171.1"/>
    <property type="molecule type" value="Genomic_DNA"/>
</dbReference>